<keyword evidence="12" id="KW-0963">Cytoplasm</keyword>
<feature type="modified residue" description="N6-(pyridoxal phosphate)lysine" evidence="12">
    <location>
        <position position="210"/>
    </location>
</feature>
<evidence type="ECO:0000256" key="7">
    <source>
        <dbReference type="ARBA" id="ARBA00022898"/>
    </source>
</evidence>
<comment type="pathway">
    <text evidence="1 12">Cofactor biosynthesis; pyridoxine 5'-phosphate biosynthesis; pyridoxine 5'-phosphate from D-erythrose 4-phosphate: step 3/5.</text>
</comment>
<dbReference type="FunFam" id="3.40.640.10:FF:000010">
    <property type="entry name" value="Phosphoserine aminotransferase"/>
    <property type="match status" value="1"/>
</dbReference>
<dbReference type="EMBL" id="DSGB01000002">
    <property type="protein sequence ID" value="HER95272.1"/>
    <property type="molecule type" value="Genomic_DNA"/>
</dbReference>
<dbReference type="UniPathway" id="UPA00135">
    <property type="reaction ID" value="UER00197"/>
</dbReference>
<dbReference type="EC" id="2.6.1.52" evidence="12"/>
<comment type="subcellular location">
    <subcellularLocation>
        <location evidence="12">Cytoplasm</location>
    </subcellularLocation>
</comment>
<dbReference type="InterPro" id="IPR000192">
    <property type="entry name" value="Aminotrans_V_dom"/>
</dbReference>
<comment type="function">
    <text evidence="12">Catalyzes the reversible conversion of 3-phosphohydroxypyruvate to phosphoserine and of 3-hydroxy-2-oxo-4-phosphonooxybutanoate to phosphohydroxythreonine.</text>
</comment>
<dbReference type="HAMAP" id="MF_00160">
    <property type="entry name" value="SerC_aminotrans_5"/>
    <property type="match status" value="1"/>
</dbReference>
<evidence type="ECO:0000256" key="3">
    <source>
        <dbReference type="ARBA" id="ARBA00006904"/>
    </source>
</evidence>
<evidence type="ECO:0000259" key="14">
    <source>
        <dbReference type="Pfam" id="PF00266"/>
    </source>
</evidence>
<dbReference type="InterPro" id="IPR022278">
    <property type="entry name" value="Pser_aminoTfrase"/>
</dbReference>
<dbReference type="InterPro" id="IPR015424">
    <property type="entry name" value="PyrdxlP-dep_Trfase"/>
</dbReference>
<feature type="binding site" evidence="12">
    <location>
        <begin position="249"/>
        <end position="250"/>
    </location>
    <ligand>
        <name>pyridoxal 5'-phosphate</name>
        <dbReference type="ChEBI" id="CHEBI:597326"/>
    </ligand>
</feature>
<name>A0A7V2F5P2_RHOMR</name>
<feature type="binding site" evidence="12">
    <location>
        <position position="117"/>
    </location>
    <ligand>
        <name>pyridoxal 5'-phosphate</name>
        <dbReference type="ChEBI" id="CHEBI:597326"/>
    </ligand>
</feature>
<dbReference type="InterPro" id="IPR015421">
    <property type="entry name" value="PyrdxlP-dep_Trfase_major"/>
</dbReference>
<comment type="catalytic activity">
    <reaction evidence="10 12">
        <text>4-(phosphooxy)-L-threonine + 2-oxoglutarate = (R)-3-hydroxy-2-oxo-4-phosphooxybutanoate + L-glutamate</text>
        <dbReference type="Rhea" id="RHEA:16573"/>
        <dbReference type="ChEBI" id="CHEBI:16810"/>
        <dbReference type="ChEBI" id="CHEBI:29985"/>
        <dbReference type="ChEBI" id="CHEBI:58452"/>
        <dbReference type="ChEBI" id="CHEBI:58538"/>
        <dbReference type="EC" id="2.6.1.52"/>
    </reaction>
</comment>
<feature type="binding site" evidence="12">
    <location>
        <position position="167"/>
    </location>
    <ligand>
        <name>pyridoxal 5'-phosphate</name>
        <dbReference type="ChEBI" id="CHEBI:597326"/>
    </ligand>
</feature>
<feature type="binding site" evidence="12">
    <location>
        <begin position="91"/>
        <end position="92"/>
    </location>
    <ligand>
        <name>pyridoxal 5'-phosphate</name>
        <dbReference type="ChEBI" id="CHEBI:597326"/>
    </ligand>
</feature>
<feature type="binding site" evidence="12">
    <location>
        <position position="186"/>
    </location>
    <ligand>
        <name>pyridoxal 5'-phosphate</name>
        <dbReference type="ChEBI" id="CHEBI:597326"/>
    </ligand>
</feature>
<comment type="cofactor">
    <cofactor evidence="12">
        <name>pyridoxal 5'-phosphate</name>
        <dbReference type="ChEBI" id="CHEBI:597326"/>
    </cofactor>
    <text evidence="12">Binds 1 pyridoxal phosphate per subunit.</text>
</comment>
<organism evidence="15">
    <name type="scientific">Rhodothermus marinus</name>
    <name type="common">Rhodothermus obamensis</name>
    <dbReference type="NCBI Taxonomy" id="29549"/>
    <lineage>
        <taxon>Bacteria</taxon>
        <taxon>Pseudomonadati</taxon>
        <taxon>Rhodothermota</taxon>
        <taxon>Rhodothermia</taxon>
        <taxon>Rhodothermales</taxon>
        <taxon>Rhodothermaceae</taxon>
        <taxon>Rhodothermus</taxon>
    </lineage>
</organism>
<dbReference type="NCBIfam" id="NF003764">
    <property type="entry name" value="PRK05355.1"/>
    <property type="match status" value="1"/>
</dbReference>
<dbReference type="NCBIfam" id="TIGR01364">
    <property type="entry name" value="serC_1"/>
    <property type="match status" value="1"/>
</dbReference>
<keyword evidence="4 12" id="KW-0032">Aminotransferase</keyword>
<comment type="caution">
    <text evidence="12">Lacks conserved residue(s) required for the propagation of feature annotation.</text>
</comment>
<comment type="similarity">
    <text evidence="3 12">Belongs to the class-V pyridoxal-phosphate-dependent aminotransferase family. SerC subfamily.</text>
</comment>
<keyword evidence="5 12" id="KW-0028">Amino-acid biosynthesis</keyword>
<evidence type="ECO:0000256" key="1">
    <source>
        <dbReference type="ARBA" id="ARBA00004915"/>
    </source>
</evidence>
<keyword evidence="7 12" id="KW-0663">Pyridoxal phosphate</keyword>
<evidence type="ECO:0000256" key="2">
    <source>
        <dbReference type="ARBA" id="ARBA00005099"/>
    </source>
</evidence>
<dbReference type="PANTHER" id="PTHR43247:SF1">
    <property type="entry name" value="PHOSPHOSERINE AMINOTRANSFERASE"/>
    <property type="match status" value="1"/>
</dbReference>
<dbReference type="Gene3D" id="3.40.640.10">
    <property type="entry name" value="Type I PLP-dependent aspartate aminotransferase-like (Major domain)"/>
    <property type="match status" value="1"/>
</dbReference>
<dbReference type="GO" id="GO:0005737">
    <property type="term" value="C:cytoplasm"/>
    <property type="evidence" value="ECO:0007669"/>
    <property type="project" value="UniProtKB-SubCell"/>
</dbReference>
<evidence type="ECO:0000256" key="9">
    <source>
        <dbReference type="ARBA" id="ARBA00023299"/>
    </source>
</evidence>
<dbReference type="GO" id="GO:0030170">
    <property type="term" value="F:pyridoxal phosphate binding"/>
    <property type="evidence" value="ECO:0007669"/>
    <property type="project" value="UniProtKB-UniRule"/>
</dbReference>
<feature type="binding site" evidence="12">
    <location>
        <position position="209"/>
    </location>
    <ligand>
        <name>pyridoxal 5'-phosphate</name>
        <dbReference type="ChEBI" id="CHEBI:597326"/>
    </ligand>
</feature>
<feature type="binding site" evidence="12">
    <location>
        <position position="57"/>
    </location>
    <ligand>
        <name>L-glutamate</name>
        <dbReference type="ChEBI" id="CHEBI:29985"/>
    </ligand>
</feature>
<dbReference type="InterPro" id="IPR015422">
    <property type="entry name" value="PyrdxlP-dep_Trfase_small"/>
</dbReference>
<dbReference type="Gene3D" id="3.90.1150.10">
    <property type="entry name" value="Aspartate Aminotransferase, domain 1"/>
    <property type="match status" value="1"/>
</dbReference>
<dbReference type="GO" id="GO:0008615">
    <property type="term" value="P:pyridoxine biosynthetic process"/>
    <property type="evidence" value="ECO:0007669"/>
    <property type="project" value="UniProtKB-UniRule"/>
</dbReference>
<evidence type="ECO:0000256" key="12">
    <source>
        <dbReference type="HAMAP-Rule" id="MF_00160"/>
    </source>
</evidence>
<keyword evidence="8 12" id="KW-0664">Pyridoxine biosynthesis</keyword>
<evidence type="ECO:0000256" key="10">
    <source>
        <dbReference type="ARBA" id="ARBA00047630"/>
    </source>
</evidence>
<feature type="domain" description="Aminotransferase class V" evidence="14">
    <location>
        <begin position="19"/>
        <end position="360"/>
    </location>
</feature>
<evidence type="ECO:0000256" key="13">
    <source>
        <dbReference type="RuleBase" id="RU004505"/>
    </source>
</evidence>
<comment type="subunit">
    <text evidence="12">Homodimer.</text>
</comment>
<dbReference type="FunFam" id="3.90.1150.10:FF:000006">
    <property type="entry name" value="Phosphoserine aminotransferase"/>
    <property type="match status" value="1"/>
</dbReference>
<dbReference type="PANTHER" id="PTHR43247">
    <property type="entry name" value="PHOSPHOSERINE AMINOTRANSFERASE"/>
    <property type="match status" value="1"/>
</dbReference>
<evidence type="ECO:0000256" key="4">
    <source>
        <dbReference type="ARBA" id="ARBA00022576"/>
    </source>
</evidence>
<evidence type="ECO:0000256" key="8">
    <source>
        <dbReference type="ARBA" id="ARBA00023096"/>
    </source>
</evidence>
<dbReference type="SUPFAM" id="SSF53383">
    <property type="entry name" value="PLP-dependent transferases"/>
    <property type="match status" value="1"/>
</dbReference>
<evidence type="ECO:0000256" key="6">
    <source>
        <dbReference type="ARBA" id="ARBA00022679"/>
    </source>
</evidence>
<keyword evidence="9 12" id="KW-0718">Serine biosynthesis</keyword>
<evidence type="ECO:0000313" key="15">
    <source>
        <dbReference type="EMBL" id="HER95272.1"/>
    </source>
</evidence>
<dbReference type="AlphaFoldDB" id="A0A7V2F5P2"/>
<gene>
    <name evidence="12 15" type="primary">serC</name>
    <name evidence="15" type="ORF">ENO59_01935</name>
</gene>
<proteinExistence type="inferred from homology"/>
<comment type="catalytic activity">
    <reaction evidence="11 12 13">
        <text>O-phospho-L-serine + 2-oxoglutarate = 3-phosphooxypyruvate + L-glutamate</text>
        <dbReference type="Rhea" id="RHEA:14329"/>
        <dbReference type="ChEBI" id="CHEBI:16810"/>
        <dbReference type="ChEBI" id="CHEBI:18110"/>
        <dbReference type="ChEBI" id="CHEBI:29985"/>
        <dbReference type="ChEBI" id="CHEBI:57524"/>
        <dbReference type="EC" id="2.6.1.52"/>
    </reaction>
</comment>
<dbReference type="UniPathway" id="UPA00244">
    <property type="reaction ID" value="UER00311"/>
</dbReference>
<protein>
    <recommendedName>
        <fullName evidence="12">Phosphoserine aminotransferase</fullName>
        <ecNumber evidence="12">2.6.1.52</ecNumber>
    </recommendedName>
    <alternativeName>
        <fullName evidence="12">Phosphohydroxythreonine aminotransferase</fullName>
        <shortName evidence="12">PSAT</shortName>
    </alternativeName>
</protein>
<dbReference type="PIRSF" id="PIRSF000525">
    <property type="entry name" value="SerC"/>
    <property type="match status" value="1"/>
</dbReference>
<dbReference type="GO" id="GO:0004648">
    <property type="term" value="F:O-phospho-L-serine:2-oxoglutarate aminotransferase activity"/>
    <property type="evidence" value="ECO:0007669"/>
    <property type="project" value="UniProtKB-UniRule"/>
</dbReference>
<comment type="caution">
    <text evidence="15">The sequence shown here is derived from an EMBL/GenBank/DDBJ whole genome shotgun (WGS) entry which is preliminary data.</text>
</comment>
<dbReference type="PROSITE" id="PS00595">
    <property type="entry name" value="AA_TRANSFER_CLASS_5"/>
    <property type="match status" value="1"/>
</dbReference>
<comment type="pathway">
    <text evidence="2 12 13">Amino-acid biosynthesis; L-serine biosynthesis; L-serine from 3-phospho-D-glycerate: step 2/3.</text>
</comment>
<keyword evidence="6 12" id="KW-0808">Transferase</keyword>
<accession>A0A7V2F5P2</accession>
<dbReference type="GO" id="GO:0006564">
    <property type="term" value="P:L-serine biosynthetic process"/>
    <property type="evidence" value="ECO:0007669"/>
    <property type="project" value="UniProtKB-UniRule"/>
</dbReference>
<evidence type="ECO:0000256" key="11">
    <source>
        <dbReference type="ARBA" id="ARBA00049007"/>
    </source>
</evidence>
<dbReference type="Pfam" id="PF00266">
    <property type="entry name" value="Aminotran_5"/>
    <property type="match status" value="1"/>
</dbReference>
<evidence type="ECO:0000256" key="5">
    <source>
        <dbReference type="ARBA" id="ARBA00022605"/>
    </source>
</evidence>
<dbReference type="InterPro" id="IPR020578">
    <property type="entry name" value="Aminotrans_V_PyrdxlP_BS"/>
</dbReference>
<reference evidence="15" key="1">
    <citation type="journal article" date="2020" name="mSystems">
        <title>Genome- and Community-Level Interaction Insights into Carbon Utilization and Element Cycling Functions of Hydrothermarchaeota in Hydrothermal Sediment.</title>
        <authorList>
            <person name="Zhou Z."/>
            <person name="Liu Y."/>
            <person name="Xu W."/>
            <person name="Pan J."/>
            <person name="Luo Z.H."/>
            <person name="Li M."/>
        </authorList>
    </citation>
    <scope>NUCLEOTIDE SEQUENCE [LARGE SCALE GENOMIC DNA]</scope>
    <source>
        <strain evidence="15">SpSt-143</strain>
    </source>
</reference>
<sequence length="372" mass="41450">MTQPATLQTPVFRTATGRVYNFSAGPAVLPESVLLEVKEELPVYRQLGTSILEISHRSPEYTAIAESAKSLLRKLLGLDETWHVLFLQGGASLQFYQVPLNFLPPGGSADYLITGHWAKRAFQDAQLVGRVRVAASSEDRQFCAIPDPSSWDLDPQAAYLHFTSNNTIYGTQFPSEPEVSVPLVCDASSDFLSRRIDPRRYGLIYAGAQKNVGPAGVTLVLVREDFLQRRNQPLPPMLDYGVHAAKLFNTPPVFAVYIVEKVLRWLEGLGGLPAIEAINNRKAELLYRRIDQSDFYRGTAEPPSRSKMNVTFRLPSETLEKQFIEEAQQAGLIGLKGHRLVGGLRASIYNACPIEAVEALISFMDYFEQRYG</sequence>